<reference evidence="1 2" key="2">
    <citation type="submission" date="2018-08" db="EMBL/GenBank/DDBJ databases">
        <title>Streptomyces kandeliansis sp. nov., an endophytic bacterium isolated from mangrove plant.</title>
        <authorList>
            <person name="Wang R."/>
        </authorList>
    </citation>
    <scope>NUCLEOTIDE SEQUENCE [LARGE SCALE GENOMIC DNA]</scope>
    <source>
        <strain evidence="2">H14(2018)</strain>
    </source>
</reference>
<evidence type="ECO:0000313" key="1">
    <source>
        <dbReference type="EMBL" id="AXH88814.1"/>
    </source>
</evidence>
<reference evidence="1 2" key="1">
    <citation type="submission" date="2018-07" db="EMBL/GenBank/DDBJ databases">
        <authorList>
            <person name="Ye Y."/>
        </authorList>
    </citation>
    <scope>NUCLEOTIDE SEQUENCE [LARGE SCALE GENOMIC DNA]</scope>
    <source>
        <strain evidence="2">H14(2018)</strain>
    </source>
</reference>
<organism evidence="1 2">
    <name type="scientific">Micromonospora aurantiaca</name>
    <name type="common">nom. illeg.</name>
    <dbReference type="NCBI Taxonomy" id="47850"/>
    <lineage>
        <taxon>Bacteria</taxon>
        <taxon>Bacillati</taxon>
        <taxon>Actinomycetota</taxon>
        <taxon>Actinomycetes</taxon>
        <taxon>Micromonosporales</taxon>
        <taxon>Micromonosporaceae</taxon>
        <taxon>Micromonospora</taxon>
    </lineage>
</organism>
<proteinExistence type="predicted"/>
<sequence length="73" mass="7925">MTAPGSQNSWYLEDLDDERLTIGLHDFTATELYDLATGASRGAGEPGLGDRPSDLLGLIAASADRIRYKRERG</sequence>
<evidence type="ECO:0000313" key="2">
    <source>
        <dbReference type="Proteomes" id="UP000253958"/>
    </source>
</evidence>
<gene>
    <name evidence="1" type="ORF">DVH21_02095</name>
</gene>
<dbReference type="RefSeq" id="WP_114918708.1">
    <property type="nucleotide sequence ID" value="NZ_CP031263.1"/>
</dbReference>
<dbReference type="AlphaFoldDB" id="A0A6N3JWI2"/>
<protein>
    <submittedName>
        <fullName evidence="1">Uncharacterized protein</fullName>
    </submittedName>
</protein>
<dbReference type="EMBL" id="CP031263">
    <property type="protein sequence ID" value="AXH88814.1"/>
    <property type="molecule type" value="Genomic_DNA"/>
</dbReference>
<accession>A0A6N3JWI2</accession>
<dbReference type="Proteomes" id="UP000253958">
    <property type="component" value="Chromosome"/>
</dbReference>
<name>A0A6N3JWI2_9ACTN</name>